<dbReference type="GeneID" id="112284854"/>
<evidence type="ECO:0000313" key="4">
    <source>
        <dbReference type="EnsemblPlants" id="Pp3c7_23510V3.1"/>
    </source>
</evidence>
<dbReference type="PROSITE" id="PS51721">
    <property type="entry name" value="G_CP"/>
    <property type="match status" value="1"/>
</dbReference>
<dbReference type="OMA" id="HYNEVQD"/>
<accession>A0A2K1KCR8</accession>
<dbReference type="InterPro" id="IPR048422">
    <property type="entry name" value="NOA1/YqeH-like_C"/>
</dbReference>
<reference evidence="4" key="3">
    <citation type="submission" date="2020-12" db="UniProtKB">
        <authorList>
            <consortium name="EnsemblPlants"/>
        </authorList>
    </citation>
    <scope>IDENTIFICATION</scope>
</reference>
<dbReference type="STRING" id="3218.A0A2K1KCR8"/>
<dbReference type="InterPro" id="IPR027417">
    <property type="entry name" value="P-loop_NTPase"/>
</dbReference>
<dbReference type="SUPFAM" id="SSF52540">
    <property type="entry name" value="P-loop containing nucleoside triphosphate hydrolases"/>
    <property type="match status" value="1"/>
</dbReference>
<evidence type="ECO:0000256" key="1">
    <source>
        <dbReference type="SAM" id="MobiDB-lite"/>
    </source>
</evidence>
<gene>
    <name evidence="4" type="primary">LOC112284854</name>
    <name evidence="3" type="ORF">PHYPA_010759</name>
</gene>
<protein>
    <recommendedName>
        <fullName evidence="2">CP-type G domain-containing protein</fullName>
    </recommendedName>
</protein>
<dbReference type="Proteomes" id="UP000006727">
    <property type="component" value="Chromosome 7"/>
</dbReference>
<evidence type="ECO:0000313" key="3">
    <source>
        <dbReference type="EMBL" id="PNR51572.1"/>
    </source>
</evidence>
<dbReference type="GO" id="GO:0009507">
    <property type="term" value="C:chloroplast"/>
    <property type="evidence" value="ECO:0000318"/>
    <property type="project" value="GO_Central"/>
</dbReference>
<sequence>MEKSLAAAHVLGLPTSSFTRVEKFRDSSVRNAQKHQFLQLRCTAVDQDDDWEGSIRVSDEWQPHRQSLRRDTLSTNSLPTPVERNSRPSPRRSSNQRLAASYGAGKGDSISEEDEGGNSFTVNAASNVTGKSRGEIFLERALGARDLITSGETEVARELVVKSKKERKKKREKLAAFVSRRDEPCCYGCGAVLQSSTAEAPGFLSLDIFEVKKKHHQLGTVLCGRCQLLSQGAMIPAVSGNGGYGEGKGFVSSDELRAQLTHLRYEKALIVKLVDIVDFNGSFLTRVRDLVGSNPIILVVTKVDLLPKGTDLAAVGDWVIQATIAKKLNVISVHLTSAKAATGISGFSALMLRQRQGRDVYVLGSANVGKSAFISTLLRDMGERDPIAAAAQRFRPIQSAMPGTTLGPIQIDAFSGGGSLYDTPGVHLHHRLAAAVSPEDLPLLAPRKRLAGRLISAPDPSLSLVGQSIFWGGVVRIDVLEAPENIALTFYGPNSIPVLGTLTPQAEVFYEKEVGVRLFPPGGDRAKNWPGLVNQEVVRFTVNSRKRPAGDLAISGLGWIAVGVVYSEEEETGYINHVVRLRVYTPKAVEVFMRPSIPVGVNAADWYEYMEVEDDESEQLIPTLVY</sequence>
<dbReference type="EnsemblPlants" id="Pp3c7_23510V3.1">
    <property type="protein sequence ID" value="Pp3c7_23510V3.1"/>
    <property type="gene ID" value="Pp3c7_23510"/>
</dbReference>
<dbReference type="AlphaFoldDB" id="A0A2K1KCR8"/>
<feature type="compositionally biased region" description="Basic and acidic residues" evidence="1">
    <location>
        <begin position="61"/>
        <end position="72"/>
    </location>
</feature>
<dbReference type="RefSeq" id="XP_024380934.1">
    <property type="nucleotide sequence ID" value="XM_024525166.2"/>
</dbReference>
<dbReference type="Pfam" id="PF01926">
    <property type="entry name" value="MMR_HSR1"/>
    <property type="match status" value="1"/>
</dbReference>
<dbReference type="InterPro" id="IPR030378">
    <property type="entry name" value="G_CP_dom"/>
</dbReference>
<reference evidence="3 5" key="1">
    <citation type="journal article" date="2008" name="Science">
        <title>The Physcomitrella genome reveals evolutionary insights into the conquest of land by plants.</title>
        <authorList>
            <person name="Rensing S."/>
            <person name="Lang D."/>
            <person name="Zimmer A."/>
            <person name="Terry A."/>
            <person name="Salamov A."/>
            <person name="Shapiro H."/>
            <person name="Nishiyama T."/>
            <person name="Perroud P.-F."/>
            <person name="Lindquist E."/>
            <person name="Kamisugi Y."/>
            <person name="Tanahashi T."/>
            <person name="Sakakibara K."/>
            <person name="Fujita T."/>
            <person name="Oishi K."/>
            <person name="Shin-I T."/>
            <person name="Kuroki Y."/>
            <person name="Toyoda A."/>
            <person name="Suzuki Y."/>
            <person name="Hashimoto A."/>
            <person name="Yamaguchi K."/>
            <person name="Sugano A."/>
            <person name="Kohara Y."/>
            <person name="Fujiyama A."/>
            <person name="Anterola A."/>
            <person name="Aoki S."/>
            <person name="Ashton N."/>
            <person name="Barbazuk W.B."/>
            <person name="Barker E."/>
            <person name="Bennetzen J."/>
            <person name="Bezanilla M."/>
            <person name="Blankenship R."/>
            <person name="Cho S.H."/>
            <person name="Dutcher S."/>
            <person name="Estelle M."/>
            <person name="Fawcett J.A."/>
            <person name="Gundlach H."/>
            <person name="Hanada K."/>
            <person name="Heyl A."/>
            <person name="Hicks K.A."/>
            <person name="Hugh J."/>
            <person name="Lohr M."/>
            <person name="Mayer K."/>
            <person name="Melkozernov A."/>
            <person name="Murata T."/>
            <person name="Nelson D."/>
            <person name="Pils B."/>
            <person name="Prigge M."/>
            <person name="Reiss B."/>
            <person name="Renner T."/>
            <person name="Rombauts S."/>
            <person name="Rushton P."/>
            <person name="Sanderfoot A."/>
            <person name="Schween G."/>
            <person name="Shiu S.-H."/>
            <person name="Stueber K."/>
            <person name="Theodoulou F.L."/>
            <person name="Tu H."/>
            <person name="Van de Peer Y."/>
            <person name="Verrier P.J."/>
            <person name="Waters E."/>
            <person name="Wood A."/>
            <person name="Yang L."/>
            <person name="Cove D."/>
            <person name="Cuming A."/>
            <person name="Hasebe M."/>
            <person name="Lucas S."/>
            <person name="Mishler D.B."/>
            <person name="Reski R."/>
            <person name="Grigoriev I."/>
            <person name="Quatrano R.S."/>
            <person name="Boore J.L."/>
        </authorList>
    </citation>
    <scope>NUCLEOTIDE SEQUENCE [LARGE SCALE GENOMIC DNA]</scope>
    <source>
        <strain evidence="4 5">cv. Gransden 2004</strain>
    </source>
</reference>
<dbReference type="Gramene" id="Pp3c7_23510V3.4">
    <property type="protein sequence ID" value="Pp3c7_23510V3.4"/>
    <property type="gene ID" value="Pp3c7_23510"/>
</dbReference>
<dbReference type="PANTHER" id="PTHR47569:SF2">
    <property type="entry name" value="NO-ASSOCIATED PROTEIN 1, CHLOROPLASTIC_MITOCHONDRIAL"/>
    <property type="match status" value="1"/>
</dbReference>
<dbReference type="FunCoup" id="A0A2K1KCR8">
    <property type="interactions" value="2838"/>
</dbReference>
<dbReference type="GO" id="GO:0005525">
    <property type="term" value="F:GTP binding"/>
    <property type="evidence" value="ECO:0007669"/>
    <property type="project" value="InterPro"/>
</dbReference>
<dbReference type="Gramene" id="Pp3c7_23510V3.1">
    <property type="protein sequence ID" value="Pp3c7_23510V3.1"/>
    <property type="gene ID" value="Pp3c7_23510"/>
</dbReference>
<dbReference type="PaxDb" id="3218-PP1S2_53V6.2"/>
<dbReference type="Gene3D" id="3.40.50.300">
    <property type="entry name" value="P-loop containing nucleotide triphosphate hydrolases"/>
    <property type="match status" value="1"/>
</dbReference>
<proteinExistence type="predicted"/>
<keyword evidence="5" id="KW-1185">Reference proteome</keyword>
<dbReference type="CDD" id="cd01855">
    <property type="entry name" value="YqeH"/>
    <property type="match status" value="1"/>
</dbReference>
<dbReference type="PANTHER" id="PTHR47569">
    <property type="entry name" value="NO-ASSOCIATED PROTEIN 1, CHLOROPLASTIC/MITOCHONDRIAL"/>
    <property type="match status" value="1"/>
</dbReference>
<evidence type="ECO:0000313" key="5">
    <source>
        <dbReference type="Proteomes" id="UP000006727"/>
    </source>
</evidence>
<reference evidence="3 5" key="2">
    <citation type="journal article" date="2018" name="Plant J.">
        <title>The Physcomitrella patens chromosome-scale assembly reveals moss genome structure and evolution.</title>
        <authorList>
            <person name="Lang D."/>
            <person name="Ullrich K.K."/>
            <person name="Murat F."/>
            <person name="Fuchs J."/>
            <person name="Jenkins J."/>
            <person name="Haas F.B."/>
            <person name="Piednoel M."/>
            <person name="Gundlach H."/>
            <person name="Van Bel M."/>
            <person name="Meyberg R."/>
            <person name="Vives C."/>
            <person name="Morata J."/>
            <person name="Symeonidi A."/>
            <person name="Hiss M."/>
            <person name="Muchero W."/>
            <person name="Kamisugi Y."/>
            <person name="Saleh O."/>
            <person name="Blanc G."/>
            <person name="Decker E.L."/>
            <person name="van Gessel N."/>
            <person name="Grimwood J."/>
            <person name="Hayes R.D."/>
            <person name="Graham S.W."/>
            <person name="Gunter L.E."/>
            <person name="McDaniel S.F."/>
            <person name="Hoernstein S.N.W."/>
            <person name="Larsson A."/>
            <person name="Li F.W."/>
            <person name="Perroud P.F."/>
            <person name="Phillips J."/>
            <person name="Ranjan P."/>
            <person name="Rokshar D.S."/>
            <person name="Rothfels C.J."/>
            <person name="Schneider L."/>
            <person name="Shu S."/>
            <person name="Stevenson D.W."/>
            <person name="Thummler F."/>
            <person name="Tillich M."/>
            <person name="Villarreal Aguilar J.C."/>
            <person name="Widiez T."/>
            <person name="Wong G.K."/>
            <person name="Wymore A."/>
            <person name="Zhang Y."/>
            <person name="Zimmer A.D."/>
            <person name="Quatrano R.S."/>
            <person name="Mayer K.F.X."/>
            <person name="Goodstein D."/>
            <person name="Casacuberta J.M."/>
            <person name="Vandepoele K."/>
            <person name="Reski R."/>
            <person name="Cuming A.C."/>
            <person name="Tuskan G.A."/>
            <person name="Maumus F."/>
            <person name="Salse J."/>
            <person name="Schmutz J."/>
            <person name="Rensing S.A."/>
        </authorList>
    </citation>
    <scope>NUCLEOTIDE SEQUENCE [LARGE SCALE GENOMIC DNA]</scope>
    <source>
        <strain evidence="4 5">cv. Gransden 2004</strain>
    </source>
</reference>
<dbReference type="GO" id="GO:0006809">
    <property type="term" value="P:nitric oxide biosynthetic process"/>
    <property type="evidence" value="ECO:0000318"/>
    <property type="project" value="GO_Central"/>
</dbReference>
<dbReference type="Pfam" id="PF21516">
    <property type="entry name" value="YqeH-like_C"/>
    <property type="match status" value="1"/>
</dbReference>
<feature type="domain" description="CP-type G" evidence="2">
    <location>
        <begin position="253"/>
        <end position="429"/>
    </location>
</feature>
<name>A0A2K1KCR8_PHYPA</name>
<dbReference type="OrthoDB" id="1696305at2759"/>
<dbReference type="GO" id="GO:0003924">
    <property type="term" value="F:GTPase activity"/>
    <property type="evidence" value="ECO:0000318"/>
    <property type="project" value="GO_Central"/>
</dbReference>
<dbReference type="InterPro" id="IPR006073">
    <property type="entry name" value="GTP-bd"/>
</dbReference>
<dbReference type="KEGG" id="ppp:112284854"/>
<organism evidence="3">
    <name type="scientific">Physcomitrium patens</name>
    <name type="common">Spreading-leaved earth moss</name>
    <name type="synonym">Physcomitrella patens</name>
    <dbReference type="NCBI Taxonomy" id="3218"/>
    <lineage>
        <taxon>Eukaryota</taxon>
        <taxon>Viridiplantae</taxon>
        <taxon>Streptophyta</taxon>
        <taxon>Embryophyta</taxon>
        <taxon>Bryophyta</taxon>
        <taxon>Bryophytina</taxon>
        <taxon>Bryopsida</taxon>
        <taxon>Funariidae</taxon>
        <taxon>Funariales</taxon>
        <taxon>Funariaceae</taxon>
        <taxon>Physcomitrium</taxon>
    </lineage>
</organism>
<evidence type="ECO:0000259" key="2">
    <source>
        <dbReference type="PROSITE" id="PS51721"/>
    </source>
</evidence>
<dbReference type="EMBL" id="ABEU02000007">
    <property type="protein sequence ID" value="PNR51572.1"/>
    <property type="molecule type" value="Genomic_DNA"/>
</dbReference>
<dbReference type="InterPro" id="IPR044229">
    <property type="entry name" value="NOA1"/>
</dbReference>
<feature type="region of interest" description="Disordered" evidence="1">
    <location>
        <begin position="61"/>
        <end position="125"/>
    </location>
</feature>
<dbReference type="EnsemblPlants" id="Pp3c7_23510V3.4">
    <property type="protein sequence ID" value="Pp3c7_23510V3.4"/>
    <property type="gene ID" value="Pp3c7_23510"/>
</dbReference>